<proteinExistence type="predicted"/>
<reference evidence="2" key="1">
    <citation type="submission" date="2022-11" db="UniProtKB">
        <authorList>
            <consortium name="WormBaseParasite"/>
        </authorList>
    </citation>
    <scope>IDENTIFICATION</scope>
</reference>
<accession>A0A914RZA7</accession>
<evidence type="ECO:0000313" key="2">
    <source>
        <dbReference type="WBParaSite" id="PEQ_0000738001-mRNA-1"/>
    </source>
</evidence>
<dbReference type="Proteomes" id="UP000887564">
    <property type="component" value="Unplaced"/>
</dbReference>
<organism evidence="1 2">
    <name type="scientific">Parascaris equorum</name>
    <name type="common">Equine roundworm</name>
    <dbReference type="NCBI Taxonomy" id="6256"/>
    <lineage>
        <taxon>Eukaryota</taxon>
        <taxon>Metazoa</taxon>
        <taxon>Ecdysozoa</taxon>
        <taxon>Nematoda</taxon>
        <taxon>Chromadorea</taxon>
        <taxon>Rhabditida</taxon>
        <taxon>Spirurina</taxon>
        <taxon>Ascaridomorpha</taxon>
        <taxon>Ascaridoidea</taxon>
        <taxon>Ascarididae</taxon>
        <taxon>Parascaris</taxon>
    </lineage>
</organism>
<keyword evidence="1" id="KW-1185">Reference proteome</keyword>
<dbReference type="AlphaFoldDB" id="A0A914RZA7"/>
<sequence>MFKLQAATGVVSASAAGYGAHTAATRLTDSYSTVGTVPSTGGTYTSLADYTNTLRTAAAAAAVANPTSNSSFVGVTRIGTTSSNPLTNTASSVSGTSTAASTYSGYDAAVYAAASSYLQSKVAGTTNVWMGATKKASAAAGF</sequence>
<dbReference type="WBParaSite" id="PEQ_0000738001-mRNA-1">
    <property type="protein sequence ID" value="PEQ_0000738001-mRNA-1"/>
    <property type="gene ID" value="PEQ_0000738001"/>
</dbReference>
<protein>
    <submittedName>
        <fullName evidence="2">Uncharacterized protein</fullName>
    </submittedName>
</protein>
<name>A0A914RZA7_PAREQ</name>
<evidence type="ECO:0000313" key="1">
    <source>
        <dbReference type="Proteomes" id="UP000887564"/>
    </source>
</evidence>